<evidence type="ECO:0000259" key="1">
    <source>
        <dbReference type="PROSITE" id="PS50943"/>
    </source>
</evidence>
<name>A0AAU9Q944_9VIBR</name>
<dbReference type="SUPFAM" id="SSF47413">
    <property type="entry name" value="lambda repressor-like DNA-binding domains"/>
    <property type="match status" value="1"/>
</dbReference>
<dbReference type="EMBL" id="CAKMTQ010000032">
    <property type="protein sequence ID" value="CAH1534416.1"/>
    <property type="molecule type" value="Genomic_DNA"/>
</dbReference>
<dbReference type="InterPro" id="IPR010982">
    <property type="entry name" value="Lambda_DNA-bd_dom_sf"/>
</dbReference>
<protein>
    <submittedName>
        <fullName evidence="2">HTH cro/C1-type domain-containing protein</fullName>
    </submittedName>
</protein>
<reference evidence="2" key="1">
    <citation type="submission" date="2022-01" db="EMBL/GenBank/DDBJ databases">
        <authorList>
            <person name="Lagorce A."/>
        </authorList>
    </citation>
    <scope>NUCLEOTIDE SEQUENCE</scope>
    <source>
        <strain evidence="2">Th15_F1_D04</strain>
    </source>
</reference>
<dbReference type="PROSITE" id="PS50943">
    <property type="entry name" value="HTH_CROC1"/>
    <property type="match status" value="1"/>
</dbReference>
<dbReference type="Proteomes" id="UP001295420">
    <property type="component" value="Unassembled WGS sequence"/>
</dbReference>
<dbReference type="GO" id="GO:0003677">
    <property type="term" value="F:DNA binding"/>
    <property type="evidence" value="ECO:0007669"/>
    <property type="project" value="InterPro"/>
</dbReference>
<dbReference type="AlphaFoldDB" id="A0AAU9Q944"/>
<evidence type="ECO:0000313" key="2">
    <source>
        <dbReference type="EMBL" id="CAH1534416.1"/>
    </source>
</evidence>
<gene>
    <name evidence="2" type="ORF">THF1D04_380012</name>
</gene>
<comment type="caution">
    <text evidence="2">The sequence shown here is derived from an EMBL/GenBank/DDBJ whole genome shotgun (WGS) entry which is preliminary data.</text>
</comment>
<evidence type="ECO:0000313" key="3">
    <source>
        <dbReference type="Proteomes" id="UP001295420"/>
    </source>
</evidence>
<dbReference type="Gene3D" id="1.10.260.40">
    <property type="entry name" value="lambda repressor-like DNA-binding domains"/>
    <property type="match status" value="1"/>
</dbReference>
<organism evidence="2 3">
    <name type="scientific">Vibrio owensii</name>
    <dbReference type="NCBI Taxonomy" id="696485"/>
    <lineage>
        <taxon>Bacteria</taxon>
        <taxon>Pseudomonadati</taxon>
        <taxon>Pseudomonadota</taxon>
        <taxon>Gammaproteobacteria</taxon>
        <taxon>Vibrionales</taxon>
        <taxon>Vibrionaceae</taxon>
        <taxon>Vibrio</taxon>
    </lineage>
</organism>
<sequence length="311" mass="35717">MFSKILKTLRKEKGFTQKELAANLSLASVEFESIDVVTISRWERGVTAPTKAKAIRILRCITTDVRQYLKHISDEDESKAFELFLNQVYELPVQSSTLAYIGNALVGADEFITHDHLLSAANDSVSQKLRAYHTNHRPERLELLNQDLFRYQEDERMLAYRFLGGQDKNVSLGHSIALLFDKNMVQSGTFREGFNINYRKVSRYVSYKEFSLYIVSAYFLSSDVFRYFWGLLTCELAKRANIEEVYVEVRSAAAAEYLISLGFNIVLTQNEVEIGGIKVGRRCYEKCLLKIDTSKLLSHQDSIALVRRFLT</sequence>
<dbReference type="Pfam" id="PF01381">
    <property type="entry name" value="HTH_3"/>
    <property type="match status" value="1"/>
</dbReference>
<dbReference type="CDD" id="cd00093">
    <property type="entry name" value="HTH_XRE"/>
    <property type="match status" value="1"/>
</dbReference>
<proteinExistence type="predicted"/>
<dbReference type="InterPro" id="IPR001387">
    <property type="entry name" value="Cro/C1-type_HTH"/>
</dbReference>
<feature type="domain" description="HTH cro/C1-type" evidence="1">
    <location>
        <begin position="6"/>
        <end position="68"/>
    </location>
</feature>
<dbReference type="SMART" id="SM00530">
    <property type="entry name" value="HTH_XRE"/>
    <property type="match status" value="1"/>
</dbReference>
<accession>A0AAU9Q944</accession>